<feature type="transmembrane region" description="Helical" evidence="7">
    <location>
        <begin position="40"/>
        <end position="60"/>
    </location>
</feature>
<evidence type="ECO:0000256" key="3">
    <source>
        <dbReference type="ARBA" id="ARBA00022792"/>
    </source>
</evidence>
<organism evidence="11">
    <name type="scientific">Anisakis simplex</name>
    <name type="common">Herring worm</name>
    <dbReference type="NCBI Taxonomy" id="6269"/>
    <lineage>
        <taxon>Eukaryota</taxon>
        <taxon>Metazoa</taxon>
        <taxon>Ecdysozoa</taxon>
        <taxon>Nematoda</taxon>
        <taxon>Chromadorea</taxon>
        <taxon>Rhabditida</taxon>
        <taxon>Spirurina</taxon>
        <taxon>Ascaridomorpha</taxon>
        <taxon>Ascaridoidea</taxon>
        <taxon>Anisakidae</taxon>
        <taxon>Anisakis</taxon>
        <taxon>Anisakis simplex complex</taxon>
    </lineage>
</organism>
<gene>
    <name evidence="9" type="ORF">ASIM_LOCUS10959</name>
</gene>
<comment type="subcellular location">
    <subcellularLocation>
        <location evidence="7">Mitochondrion inner membrane</location>
        <topology evidence="7">Single-pass membrane protein</topology>
    </subcellularLocation>
</comment>
<evidence type="ECO:0000256" key="2">
    <source>
        <dbReference type="ARBA" id="ARBA00022692"/>
    </source>
</evidence>
<evidence type="ECO:0000256" key="7">
    <source>
        <dbReference type="RuleBase" id="RU363000"/>
    </source>
</evidence>
<dbReference type="PANTHER" id="PTHR15415:SF7">
    <property type="entry name" value="MICOS COMPLEX SUBUNIT MIC60"/>
    <property type="match status" value="1"/>
</dbReference>
<keyword evidence="8" id="KW-0175">Coiled coil</keyword>
<dbReference type="InterPro" id="IPR019133">
    <property type="entry name" value="MIC60"/>
</dbReference>
<keyword evidence="6 7" id="KW-0472">Membrane</keyword>
<evidence type="ECO:0000256" key="8">
    <source>
        <dbReference type="SAM" id="Coils"/>
    </source>
</evidence>
<keyword evidence="5 7" id="KW-0496">Mitochondrion</keyword>
<keyword evidence="3 7" id="KW-0999">Mitochondrion inner membrane</keyword>
<reference evidence="9 10" key="2">
    <citation type="submission" date="2018-11" db="EMBL/GenBank/DDBJ databases">
        <authorList>
            <consortium name="Pathogen Informatics"/>
        </authorList>
    </citation>
    <scope>NUCLEOTIDE SEQUENCE [LARGE SCALE GENOMIC DNA]</scope>
</reference>
<accession>A0A0M3JTM9</accession>
<dbReference type="WBParaSite" id="ASIM_0001140101-mRNA-1">
    <property type="protein sequence ID" value="ASIM_0001140101-mRNA-1"/>
    <property type="gene ID" value="ASIM_0001140101"/>
</dbReference>
<reference evidence="11" key="1">
    <citation type="submission" date="2017-02" db="UniProtKB">
        <authorList>
            <consortium name="WormBaseParasite"/>
        </authorList>
    </citation>
    <scope>IDENTIFICATION</scope>
</reference>
<comment type="function">
    <text evidence="7">Component of the MICOS complex, a large protein complex of the mitochondrial inner membrane that plays crucial roles in the maintenance of crista junctions, inner membrane architecture, and formation of contact sites to the outer membrane.</text>
</comment>
<sequence length="685" mass="77703">MLRAAVKTTVERYGQSIQQSVRTQSTQTATPKRNSFAKKLAITGAVAGVTAGGTIAYAYVDPSFRSQLEISIPYSKELFAYTIGERSLGQTKQHVNDLKERVIKAIPQPKKKAEETEKPLLTIEPLPETYKPSTLNAVVDPVDVTALPEEIRPPEHVSSDMRAVKNQELEDSLKAALVSATAKVQTATDAKLVTISAINEHSNLVKKNVDDAQNADWDKVARALEGVEKLSHDDALDEIDARNYLDSVRKLIGDGRANATTQTNPLLTNATETVNKLGHQLDEMNTLIDKSRSESRVINQYKDLIEKSRQQFAQELKSILPNVDIHARDSKLTEDELNALIAHAHLKVDQLKRQLTEQQIREEQNIARAIEQQRLSDEQFTERRVQLERQQLQQQSDVDIERKLIDSRRHWELELEERLQRAASAHSEHLEQVVRTQRQLYDIEQSQKVEEAIDNERALHSRQIGIAQAKLDGLEAALNSRVAAQDVENRRSKQFWIACQNLVDSVIHGRRGGIDIEERRQPLASELQVIREASNRDEFVKCLLEALPDETIYNGVYTEQDLKTRFQHLYRVARRVAKVKEGDGVMGYVTSNLRSAVTLDLPRRFSLDDKIDVNSLDNYEVLARAKWLVDNDHLENAVRMVQLLKGEPHRLARDWIIDTRNHLQARLVASLLVTHAAAVNIRSVY</sequence>
<comment type="similarity">
    <text evidence="1 7">Belongs to the MICOS complex subunit Mic60 family.</text>
</comment>
<name>A0A0M3JTM9_ANISI</name>
<keyword evidence="2 7" id="KW-0812">Transmembrane</keyword>
<comment type="subunit">
    <text evidence="7">Component of the mitochondrial contact site and cristae organizing system (MICOS) complex.</text>
</comment>
<evidence type="ECO:0000313" key="11">
    <source>
        <dbReference type="WBParaSite" id="ASIM_0001140101-mRNA-1"/>
    </source>
</evidence>
<protein>
    <recommendedName>
        <fullName evidence="7">MICOS complex subunit MIC60</fullName>
    </recommendedName>
    <alternativeName>
        <fullName evidence="7">Mitofilin</fullName>
    </alternativeName>
</protein>
<dbReference type="PANTHER" id="PTHR15415">
    <property type="entry name" value="MITOFILIN"/>
    <property type="match status" value="1"/>
</dbReference>
<dbReference type="GO" id="GO:0061617">
    <property type="term" value="C:MICOS complex"/>
    <property type="evidence" value="ECO:0007669"/>
    <property type="project" value="TreeGrafter"/>
</dbReference>
<evidence type="ECO:0000256" key="1">
    <source>
        <dbReference type="ARBA" id="ARBA00010877"/>
    </source>
</evidence>
<dbReference type="AlphaFoldDB" id="A0A0M3JTM9"/>
<evidence type="ECO:0000256" key="4">
    <source>
        <dbReference type="ARBA" id="ARBA00022989"/>
    </source>
</evidence>
<feature type="coiled-coil region" evidence="8">
    <location>
        <begin position="334"/>
        <end position="373"/>
    </location>
</feature>
<evidence type="ECO:0000256" key="6">
    <source>
        <dbReference type="ARBA" id="ARBA00023136"/>
    </source>
</evidence>
<evidence type="ECO:0000313" key="9">
    <source>
        <dbReference type="EMBL" id="VDK44037.1"/>
    </source>
</evidence>
<keyword evidence="10" id="KW-1185">Reference proteome</keyword>
<proteinExistence type="inferred from homology"/>
<keyword evidence="4 7" id="KW-1133">Transmembrane helix</keyword>
<dbReference type="EMBL" id="UYRR01031030">
    <property type="protein sequence ID" value="VDK44037.1"/>
    <property type="molecule type" value="Genomic_DNA"/>
</dbReference>
<dbReference type="OrthoDB" id="5856620at2759"/>
<dbReference type="Proteomes" id="UP000267096">
    <property type="component" value="Unassembled WGS sequence"/>
</dbReference>
<dbReference type="GO" id="GO:0042407">
    <property type="term" value="P:cristae formation"/>
    <property type="evidence" value="ECO:0007669"/>
    <property type="project" value="TreeGrafter"/>
</dbReference>
<evidence type="ECO:0000256" key="5">
    <source>
        <dbReference type="ARBA" id="ARBA00023128"/>
    </source>
</evidence>
<dbReference type="Pfam" id="PF09731">
    <property type="entry name" value="Mitofilin"/>
    <property type="match status" value="1"/>
</dbReference>
<evidence type="ECO:0000313" key="10">
    <source>
        <dbReference type="Proteomes" id="UP000267096"/>
    </source>
</evidence>